<name>A0ABW9JJC7_9SPHI</name>
<dbReference type="InterPro" id="IPR043744">
    <property type="entry name" value="DUF5689"/>
</dbReference>
<sequence length="518" mass="54963">MKKIFKNISLIAFVAVVAIGCKRDSDYVLSRPSPFISNFDLKKVYKETDLNLSADVMGGASSIKGVVVSDFSANNSPAGMLVIQNSRMVGNGIDSVRGIAINIGSEAASYSFGDSLHVKVEGGILRRVDGILQITGLNTSAINKVASGKTVKIPVVNVGALLASPKTYENTLVTISNAVVEPEPVDGDTFSGDKLINDGFGRAILHTEPNALFAANQLPPSANFTGMVYYNGQSQPQLWMRTADDSFELPLVKPSPVIIVGYLPDPGGSDAVNNPSASNYGQYEYIQLMATRDVDFSVTPFSLVTTNNAGANTPTGFPVQGWATGGLRTYKFNLTSGSVRKGELFYVGGLSKRIWGYNSTDIASANWISVANYAVDNGADFGSPTTNLLANSGNIAGIAVFDGTTVSATTVPLDVVMYGGNGQFYTAGPPERGYRITNTDFYSTINPSTRSSQHFYGAGSNTNKLGFQTSSSFIRLGGIYNVNTGRWTKGRSLLNISMSASATLDVIEMGDGLTVLED</sequence>
<organism evidence="2 3">
    <name type="scientific">Pedobacter helvus</name>
    <dbReference type="NCBI Taxonomy" id="2563444"/>
    <lineage>
        <taxon>Bacteria</taxon>
        <taxon>Pseudomonadati</taxon>
        <taxon>Bacteroidota</taxon>
        <taxon>Sphingobacteriia</taxon>
        <taxon>Sphingobacteriales</taxon>
        <taxon>Sphingobacteriaceae</taxon>
        <taxon>Pedobacter</taxon>
    </lineage>
</organism>
<proteinExistence type="predicted"/>
<dbReference type="Pfam" id="PF18942">
    <property type="entry name" value="DUF5689"/>
    <property type="match status" value="1"/>
</dbReference>
<protein>
    <submittedName>
        <fullName evidence="2">DUF5689 domain-containing protein</fullName>
    </submittedName>
</protein>
<keyword evidence="3" id="KW-1185">Reference proteome</keyword>
<dbReference type="Proteomes" id="UP001517367">
    <property type="component" value="Unassembled WGS sequence"/>
</dbReference>
<reference evidence="2 3" key="1">
    <citation type="submission" date="2024-12" db="EMBL/GenBank/DDBJ databases">
        <authorList>
            <person name="Hu S."/>
        </authorList>
    </citation>
    <scope>NUCLEOTIDE SEQUENCE [LARGE SCALE GENOMIC DNA]</scope>
    <source>
        <strain evidence="2 3">P-25</strain>
    </source>
</reference>
<comment type="caution">
    <text evidence="2">The sequence shown here is derived from an EMBL/GenBank/DDBJ whole genome shotgun (WGS) entry which is preliminary data.</text>
</comment>
<gene>
    <name evidence="2" type="ORF">E5L68_013025</name>
</gene>
<dbReference type="EMBL" id="SRMP02000023">
    <property type="protein sequence ID" value="MFN0292321.1"/>
    <property type="molecule type" value="Genomic_DNA"/>
</dbReference>
<dbReference type="RefSeq" id="WP_138728372.1">
    <property type="nucleotide sequence ID" value="NZ_SRMP02000023.1"/>
</dbReference>
<evidence type="ECO:0000313" key="2">
    <source>
        <dbReference type="EMBL" id="MFN0292321.1"/>
    </source>
</evidence>
<dbReference type="PROSITE" id="PS51257">
    <property type="entry name" value="PROKAR_LIPOPROTEIN"/>
    <property type="match status" value="1"/>
</dbReference>
<evidence type="ECO:0000313" key="3">
    <source>
        <dbReference type="Proteomes" id="UP001517367"/>
    </source>
</evidence>
<feature type="domain" description="DUF5689" evidence="1">
    <location>
        <begin position="40"/>
        <end position="245"/>
    </location>
</feature>
<evidence type="ECO:0000259" key="1">
    <source>
        <dbReference type="Pfam" id="PF18942"/>
    </source>
</evidence>
<accession>A0ABW9JJC7</accession>